<accession>A0A8J6N3E1</accession>
<gene>
    <name evidence="1" type="ORF">H8E80_05395</name>
</gene>
<organism evidence="1 2">
    <name type="scientific">Candidatus Desulfaltia bathyphila</name>
    <dbReference type="NCBI Taxonomy" id="2841697"/>
    <lineage>
        <taxon>Bacteria</taxon>
        <taxon>Pseudomonadati</taxon>
        <taxon>Thermodesulfobacteriota</taxon>
        <taxon>Desulfobacteria</taxon>
        <taxon>Desulfobacterales</taxon>
        <taxon>Desulfobacterales incertae sedis</taxon>
        <taxon>Candidatus Desulfaltia</taxon>
    </lineage>
</organism>
<name>A0A8J6N3E1_9BACT</name>
<sequence length="103" mass="12166">MTHNYPKPIRKKLQELVGLAHEHELSSALETLDRHFAQWRRQEIDCFELNDQIHSFHQKISCELWKSYSSMEDDFLVCRAVKLGFLSREEVPEKVAEAINLLL</sequence>
<dbReference type="Proteomes" id="UP000603545">
    <property type="component" value="Unassembled WGS sequence"/>
</dbReference>
<comment type="caution">
    <text evidence="1">The sequence shown here is derived from an EMBL/GenBank/DDBJ whole genome shotgun (WGS) entry which is preliminary data.</text>
</comment>
<protein>
    <submittedName>
        <fullName evidence="1">Uncharacterized protein</fullName>
    </submittedName>
</protein>
<proteinExistence type="predicted"/>
<evidence type="ECO:0000313" key="2">
    <source>
        <dbReference type="Proteomes" id="UP000603545"/>
    </source>
</evidence>
<reference evidence="1 2" key="1">
    <citation type="submission" date="2020-08" db="EMBL/GenBank/DDBJ databases">
        <title>Bridging the membrane lipid divide: bacteria of the FCB group superphylum have the potential to synthesize archaeal ether lipids.</title>
        <authorList>
            <person name="Villanueva L."/>
            <person name="Von Meijenfeldt F.A.B."/>
            <person name="Westbye A.B."/>
            <person name="Yadav S."/>
            <person name="Hopmans E.C."/>
            <person name="Dutilh B.E."/>
            <person name="Sinninghe Damste J.S."/>
        </authorList>
    </citation>
    <scope>NUCLEOTIDE SEQUENCE [LARGE SCALE GENOMIC DNA]</scope>
    <source>
        <strain evidence="1">NIOZ-UU82</strain>
    </source>
</reference>
<dbReference type="EMBL" id="JACNLL010000054">
    <property type="protein sequence ID" value="MBC8199464.1"/>
    <property type="molecule type" value="Genomic_DNA"/>
</dbReference>
<dbReference type="AlphaFoldDB" id="A0A8J6N3E1"/>
<evidence type="ECO:0000313" key="1">
    <source>
        <dbReference type="EMBL" id="MBC8199464.1"/>
    </source>
</evidence>